<dbReference type="InterPro" id="IPR021109">
    <property type="entry name" value="Peptidase_aspartic_dom_sf"/>
</dbReference>
<dbReference type="InterPro" id="IPR008042">
    <property type="entry name" value="Retrotrans_Pao"/>
</dbReference>
<dbReference type="RefSeq" id="XP_070144219.1">
    <property type="nucleotide sequence ID" value="XM_070288118.1"/>
</dbReference>
<gene>
    <name evidence="2" type="primary">LOC138929101</name>
</gene>
<dbReference type="PANTHER" id="PTHR47331:SF1">
    <property type="entry name" value="GAG-LIKE PROTEIN"/>
    <property type="match status" value="1"/>
</dbReference>
<dbReference type="InterPro" id="IPR043502">
    <property type="entry name" value="DNA/RNA_pol_sf"/>
</dbReference>
<reference evidence="2" key="1">
    <citation type="submission" date="2025-08" db="UniProtKB">
        <authorList>
            <consortium name="RefSeq"/>
        </authorList>
    </citation>
    <scope>IDENTIFICATION</scope>
    <source>
        <strain evidence="2">14028-0561.14</strain>
        <tissue evidence="2">Whole fly</tissue>
    </source>
</reference>
<dbReference type="SUPFAM" id="SSF56672">
    <property type="entry name" value="DNA/RNA polymerases"/>
    <property type="match status" value="1"/>
</dbReference>
<evidence type="ECO:0000313" key="1">
    <source>
        <dbReference type="Proteomes" id="UP001652661"/>
    </source>
</evidence>
<dbReference type="Pfam" id="PF05380">
    <property type="entry name" value="Peptidase_A17"/>
    <property type="match status" value="1"/>
</dbReference>
<evidence type="ECO:0008006" key="3">
    <source>
        <dbReference type="Google" id="ProtNLM"/>
    </source>
</evidence>
<dbReference type="CDD" id="cd00303">
    <property type="entry name" value="retropepsin_like"/>
    <property type="match status" value="1"/>
</dbReference>
<organism evidence="1 2">
    <name type="scientific">Drosophila kikkawai</name>
    <name type="common">Fruit fly</name>
    <dbReference type="NCBI Taxonomy" id="30033"/>
    <lineage>
        <taxon>Eukaryota</taxon>
        <taxon>Metazoa</taxon>
        <taxon>Ecdysozoa</taxon>
        <taxon>Arthropoda</taxon>
        <taxon>Hexapoda</taxon>
        <taxon>Insecta</taxon>
        <taxon>Pterygota</taxon>
        <taxon>Neoptera</taxon>
        <taxon>Endopterygota</taxon>
        <taxon>Diptera</taxon>
        <taxon>Brachycera</taxon>
        <taxon>Muscomorpha</taxon>
        <taxon>Ephydroidea</taxon>
        <taxon>Drosophilidae</taxon>
        <taxon>Drosophila</taxon>
        <taxon>Sophophora</taxon>
    </lineage>
</organism>
<sequence length="567" mass="63363">MIEVCHLGIKYSARALIDSGSEATFISERLFNLIKLPYESIQAQVSGVNLSVAAQPRKRCQFNIGSPVKPHIQIETCAYVLPQLAGNLPSYTIPEDSLKDLPPLQLADPDFYRSSPIDVLIGADILPSIILRGSHSNICGTLLGQETIFGWTLCGPIATSPISRICSFSARLAVTEFKPDSILTKFGEVEDVPVKLVKESTSVCEENFIRSTKKGVDGRYVVSLPFKGTDNIKLGHSRPIALAQYLQNEMRLSKILPVKEQCCSVIQKYLDLGHMHQVSPNDSSSFHHAVFKPDSTTTKVRVVFNASNPSSNGNGLNDILHAGPVLHSDLTIQIVKWVFLNYVFRADITKMYRQIRVDPDHTRSRRIFRRESLFCDYELDAVTFGLNCAPFLPIRVLQQLAQDIRGQYPLASDIISNSTYIDDVLAGAHTQQSAITAYTKREVLSQIGKLFDPGWDQPLPTDLVTQWQEFVKGYPILREIRSPTCVRFHPAAKLQYQDAYGAAIFIRVETTDGCCTHRLTSKARVALVRSISISRLERFFSTFDSYNTGRHPTTSCENYLPPNGRPH</sequence>
<dbReference type="Gene3D" id="2.40.70.10">
    <property type="entry name" value="Acid Proteases"/>
    <property type="match status" value="1"/>
</dbReference>
<dbReference type="Proteomes" id="UP001652661">
    <property type="component" value="Chromosome X"/>
</dbReference>
<evidence type="ECO:0000313" key="2">
    <source>
        <dbReference type="RefSeq" id="XP_070144219.1"/>
    </source>
</evidence>
<keyword evidence="1" id="KW-1185">Reference proteome</keyword>
<proteinExistence type="predicted"/>
<name>A0ABM4GND3_DROKI</name>
<accession>A0ABM4GND3</accession>
<protein>
    <recommendedName>
        <fullName evidence="3">Peptidase A2 domain-containing protein</fullName>
    </recommendedName>
</protein>
<dbReference type="GeneID" id="138929101"/>
<dbReference type="PANTHER" id="PTHR47331">
    <property type="entry name" value="PHD-TYPE DOMAIN-CONTAINING PROTEIN"/>
    <property type="match status" value="1"/>
</dbReference>